<feature type="region of interest" description="Disordered" evidence="1">
    <location>
        <begin position="1"/>
        <end position="42"/>
    </location>
</feature>
<dbReference type="AlphaFoldDB" id="A0AAV4M4G1"/>
<keyword evidence="3" id="KW-1185">Reference proteome</keyword>
<feature type="compositionally biased region" description="Basic and acidic residues" evidence="1">
    <location>
        <begin position="13"/>
        <end position="22"/>
    </location>
</feature>
<evidence type="ECO:0000256" key="1">
    <source>
        <dbReference type="SAM" id="MobiDB-lite"/>
    </source>
</evidence>
<comment type="caution">
    <text evidence="2">The sequence shown here is derived from an EMBL/GenBank/DDBJ whole genome shotgun (WGS) entry which is preliminary data.</text>
</comment>
<gene>
    <name evidence="2" type="ORF">CEXT_799641</name>
</gene>
<dbReference type="EMBL" id="BPLR01001817">
    <property type="protein sequence ID" value="GIX66740.1"/>
    <property type="molecule type" value="Genomic_DNA"/>
</dbReference>
<reference evidence="2 3" key="1">
    <citation type="submission" date="2021-06" db="EMBL/GenBank/DDBJ databases">
        <title>Caerostris extrusa draft genome.</title>
        <authorList>
            <person name="Kono N."/>
            <person name="Arakawa K."/>
        </authorList>
    </citation>
    <scope>NUCLEOTIDE SEQUENCE [LARGE SCALE GENOMIC DNA]</scope>
</reference>
<evidence type="ECO:0000313" key="3">
    <source>
        <dbReference type="Proteomes" id="UP001054945"/>
    </source>
</evidence>
<protein>
    <submittedName>
        <fullName evidence="2">Uncharacterized protein</fullName>
    </submittedName>
</protein>
<proteinExistence type="predicted"/>
<accession>A0AAV4M4G1</accession>
<sequence>MSTEITESSAEGEELKDCHPLHVSDYSSTKGPPTALHKGDYAKQINLPPPETSLKALRISPDFFPPQSQRQIYLLSTKSFCPEYNEYGINKFTAAFNEFWSISCACESVSDVALWDFNQGSPLLTPAFAPCHISPTWEIPFPLS</sequence>
<dbReference type="Proteomes" id="UP001054945">
    <property type="component" value="Unassembled WGS sequence"/>
</dbReference>
<evidence type="ECO:0000313" key="2">
    <source>
        <dbReference type="EMBL" id="GIX66740.1"/>
    </source>
</evidence>
<name>A0AAV4M4G1_CAEEX</name>
<organism evidence="2 3">
    <name type="scientific">Caerostris extrusa</name>
    <name type="common">Bark spider</name>
    <name type="synonym">Caerostris bankana</name>
    <dbReference type="NCBI Taxonomy" id="172846"/>
    <lineage>
        <taxon>Eukaryota</taxon>
        <taxon>Metazoa</taxon>
        <taxon>Ecdysozoa</taxon>
        <taxon>Arthropoda</taxon>
        <taxon>Chelicerata</taxon>
        <taxon>Arachnida</taxon>
        <taxon>Araneae</taxon>
        <taxon>Araneomorphae</taxon>
        <taxon>Entelegynae</taxon>
        <taxon>Araneoidea</taxon>
        <taxon>Araneidae</taxon>
        <taxon>Caerostris</taxon>
    </lineage>
</organism>